<organism evidence="1 2">
    <name type="scientific">Aureobasidium uvarum</name>
    <dbReference type="NCBI Taxonomy" id="2773716"/>
    <lineage>
        <taxon>Eukaryota</taxon>
        <taxon>Fungi</taxon>
        <taxon>Dikarya</taxon>
        <taxon>Ascomycota</taxon>
        <taxon>Pezizomycotina</taxon>
        <taxon>Dothideomycetes</taxon>
        <taxon>Dothideomycetidae</taxon>
        <taxon>Dothideales</taxon>
        <taxon>Saccotheciaceae</taxon>
        <taxon>Aureobasidium</taxon>
    </lineage>
</organism>
<dbReference type="SUPFAM" id="SSF56112">
    <property type="entry name" value="Protein kinase-like (PK-like)"/>
    <property type="match status" value="1"/>
</dbReference>
<reference evidence="1" key="1">
    <citation type="submission" date="2020-06" db="EMBL/GenBank/DDBJ databases">
        <authorList>
            <person name="Onetto C."/>
        </authorList>
    </citation>
    <scope>NUCLEOTIDE SEQUENCE</scope>
</reference>
<gene>
    <name evidence="1" type="ORF">AWRI4620_LOCUS6396</name>
</gene>
<accession>A0A9N8KPR3</accession>
<dbReference type="AlphaFoldDB" id="A0A9N8KPR3"/>
<dbReference type="PANTHER" id="PTHR21310">
    <property type="entry name" value="AMINOGLYCOSIDE PHOSPHOTRANSFERASE-RELATED-RELATED"/>
    <property type="match status" value="1"/>
</dbReference>
<protein>
    <recommendedName>
        <fullName evidence="3">Aminoglycoside phosphotransferase domain-containing protein</fullName>
    </recommendedName>
</protein>
<feature type="non-terminal residue" evidence="1">
    <location>
        <position position="1"/>
    </location>
</feature>
<sequence length="539" mass="62046">PSILTPSGLITEDEALAIDLDVIPKLHIRRETDKFRQKLHSRISDIRELISRHLQIPETDFVLYEPSTWIEGGFNVCLSIDINNNRHPHLPPGAVIRFPLPFNIGESFAPGTVDEKLRCEAATYIWMRENCPCIPLPRLLGMGFPGPHSFTSVENGTFLNRLCWYLRRVWDWFRDEKTSPYCVHRRSKVTDVGYLLLEWVENGKMLFSSWDQHRHDKQRTANLYRGIARTMLELARVPLPRIGSWTMDDKGVLSLTNRPFFDLTLLWNRHKIPTGISRDTTYTSTESFIHDTISYQEQRMTHQKNSILSVNDGINQLSALVGLRALLPHFWNQESRNGPFVLSLPDLHASNIFVDDDWNIISLIDLEFAPVVPVQMVQVPHWLSNRGVDQLDGPEREIYKQCYDRFVNVLEQEESASSLDLSYSKRLRSEWHTGRLWYVMALSTINAFPGIFEQHLQPRFFSAGFRLHVEGAPLSRLWCEDVELFVAKKLEAYEIYKDDVRGVFAAARCENDGCVEGGDGGLGEERTSVNVQCEVTQEC</sequence>
<evidence type="ECO:0000313" key="1">
    <source>
        <dbReference type="EMBL" id="CAD0112141.1"/>
    </source>
</evidence>
<dbReference type="OrthoDB" id="3645574at2759"/>
<dbReference type="PANTHER" id="PTHR21310:SF37">
    <property type="entry name" value="AMINOGLYCOSIDE PHOSPHOTRANSFERASE DOMAIN-CONTAINING PROTEIN"/>
    <property type="match status" value="1"/>
</dbReference>
<dbReference type="Proteomes" id="UP000745764">
    <property type="component" value="Unassembled WGS sequence"/>
</dbReference>
<comment type="caution">
    <text evidence="1">The sequence shown here is derived from an EMBL/GenBank/DDBJ whole genome shotgun (WGS) entry which is preliminary data.</text>
</comment>
<evidence type="ECO:0000313" key="2">
    <source>
        <dbReference type="Proteomes" id="UP000745764"/>
    </source>
</evidence>
<proteinExistence type="predicted"/>
<feature type="non-terminal residue" evidence="1">
    <location>
        <position position="539"/>
    </location>
</feature>
<name>A0A9N8KPR3_9PEZI</name>
<dbReference type="InterPro" id="IPR051678">
    <property type="entry name" value="AGP_Transferase"/>
</dbReference>
<dbReference type="InterPro" id="IPR011009">
    <property type="entry name" value="Kinase-like_dom_sf"/>
</dbReference>
<keyword evidence="2" id="KW-1185">Reference proteome</keyword>
<evidence type="ECO:0008006" key="3">
    <source>
        <dbReference type="Google" id="ProtNLM"/>
    </source>
</evidence>
<dbReference type="EMBL" id="CAINUL010000014">
    <property type="protein sequence ID" value="CAD0112141.1"/>
    <property type="molecule type" value="Genomic_DNA"/>
</dbReference>